<reference evidence="3" key="1">
    <citation type="submission" date="2025-08" db="UniProtKB">
        <authorList>
            <consortium name="RefSeq"/>
        </authorList>
    </citation>
    <scope>IDENTIFICATION</scope>
</reference>
<organism evidence="2 3">
    <name type="scientific">Acanthaster planci</name>
    <name type="common">Crown-of-thorns starfish</name>
    <dbReference type="NCBI Taxonomy" id="133434"/>
    <lineage>
        <taxon>Eukaryota</taxon>
        <taxon>Metazoa</taxon>
        <taxon>Echinodermata</taxon>
        <taxon>Eleutherozoa</taxon>
        <taxon>Asterozoa</taxon>
        <taxon>Asteroidea</taxon>
        <taxon>Valvatacea</taxon>
        <taxon>Valvatida</taxon>
        <taxon>Acanthasteridae</taxon>
        <taxon>Acanthaster</taxon>
    </lineage>
</organism>
<accession>A0A8B8A3B3</accession>
<name>A0A8B8A3B3_ACAPL</name>
<dbReference type="InterPro" id="IPR011029">
    <property type="entry name" value="DEATH-like_dom_sf"/>
</dbReference>
<dbReference type="KEGG" id="aplc:110989960"/>
<dbReference type="RefSeq" id="XP_022110376.1">
    <property type="nucleotide sequence ID" value="XM_022254684.1"/>
</dbReference>
<dbReference type="Gene3D" id="1.10.533.10">
    <property type="entry name" value="Death Domain, Fas"/>
    <property type="match status" value="2"/>
</dbReference>
<dbReference type="GeneID" id="110989960"/>
<keyword evidence="2" id="KW-1185">Reference proteome</keyword>
<dbReference type="SUPFAM" id="SSF47986">
    <property type="entry name" value="DEATH domain"/>
    <property type="match status" value="2"/>
</dbReference>
<evidence type="ECO:0000313" key="3">
    <source>
        <dbReference type="RefSeq" id="XP_022110376.1"/>
    </source>
</evidence>
<protein>
    <submittedName>
        <fullName evidence="3">Uncharacterized protein LOC110989960</fullName>
    </submittedName>
</protein>
<feature type="domain" description="Death" evidence="1">
    <location>
        <begin position="71"/>
        <end position="144"/>
    </location>
</feature>
<evidence type="ECO:0000259" key="1">
    <source>
        <dbReference type="PROSITE" id="PS50017"/>
    </source>
</evidence>
<dbReference type="Pfam" id="PF00531">
    <property type="entry name" value="Death"/>
    <property type="match status" value="1"/>
</dbReference>
<evidence type="ECO:0000313" key="2">
    <source>
        <dbReference type="Proteomes" id="UP000694845"/>
    </source>
</evidence>
<sequence length="360" mass="40860">MASAEPQLCLTLEQFLSSDIPYSSLEQRSVLSHQKADQELGAKAEHQTRDTTQVLDDDISSRIATPLGLDEWKKLAIPLGFEGNILTNVIEAFFPNQWKEQFSFMLEAWKQFRDIRKDQVQEKLCVALKEISKKGLADPLQHPADEVLFEPARRLGQEWTELASFHSFSSEETGLSSVEGCQLAEASFSVRKWNSHPDRNNSQFGKLCYAIAIISQAYLVSQDLHATESHQKVLVSVSKQFGPKWKEFALLLGFSASSESDEIMKENLGNDTTRSLVLLWKWKQRVHMTRDQLGHLCSAMTDLGKEHRLQLSLRPHRGRLESHRVQLSESTALQPESAVTSDVEILPDVHTKDIFYLEVL</sequence>
<dbReference type="InterPro" id="IPR000488">
    <property type="entry name" value="Death_dom"/>
</dbReference>
<dbReference type="Proteomes" id="UP000694845">
    <property type="component" value="Unplaced"/>
</dbReference>
<dbReference type="PROSITE" id="PS50017">
    <property type="entry name" value="DEATH_DOMAIN"/>
    <property type="match status" value="1"/>
</dbReference>
<proteinExistence type="predicted"/>
<dbReference type="AlphaFoldDB" id="A0A8B8A3B3"/>
<gene>
    <name evidence="3" type="primary">LOC110989960</name>
</gene>
<dbReference type="CDD" id="cd01670">
    <property type="entry name" value="Death"/>
    <property type="match status" value="2"/>
</dbReference>
<dbReference type="GO" id="GO:0007165">
    <property type="term" value="P:signal transduction"/>
    <property type="evidence" value="ECO:0007669"/>
    <property type="project" value="InterPro"/>
</dbReference>